<comment type="subunit">
    <text evidence="2 10">Homodimer.</text>
</comment>
<dbReference type="HAMAP" id="MF_01405">
    <property type="entry name" value="Non_canon_purine_NTPase"/>
    <property type="match status" value="1"/>
</dbReference>
<feature type="binding site" evidence="10">
    <location>
        <begin position="147"/>
        <end position="150"/>
    </location>
    <ligand>
        <name>substrate</name>
    </ligand>
</feature>
<comment type="catalytic activity">
    <reaction evidence="8 10">
        <text>dITP + H2O = dIMP + diphosphate + H(+)</text>
        <dbReference type="Rhea" id="RHEA:28342"/>
        <dbReference type="ChEBI" id="CHEBI:15377"/>
        <dbReference type="ChEBI" id="CHEBI:15378"/>
        <dbReference type="ChEBI" id="CHEBI:33019"/>
        <dbReference type="ChEBI" id="CHEBI:61194"/>
        <dbReference type="ChEBI" id="CHEBI:61382"/>
        <dbReference type="EC" id="3.6.1.66"/>
    </reaction>
</comment>
<dbReference type="NCBIfam" id="TIGR00042">
    <property type="entry name" value="RdgB/HAM1 family non-canonical purine NTP pyrophosphatase"/>
    <property type="match status" value="1"/>
</dbReference>
<evidence type="ECO:0000313" key="12">
    <source>
        <dbReference type="EMBL" id="QDZ39456.1"/>
    </source>
</evidence>
<dbReference type="GO" id="GO:0005829">
    <property type="term" value="C:cytosol"/>
    <property type="evidence" value="ECO:0007669"/>
    <property type="project" value="TreeGrafter"/>
</dbReference>
<evidence type="ECO:0000256" key="11">
    <source>
        <dbReference type="RuleBase" id="RU003781"/>
    </source>
</evidence>
<feature type="binding site" evidence="10">
    <location>
        <begin position="175"/>
        <end position="176"/>
    </location>
    <ligand>
        <name>substrate</name>
    </ligand>
</feature>
<dbReference type="GO" id="GO:0009117">
    <property type="term" value="P:nucleotide metabolic process"/>
    <property type="evidence" value="ECO:0007669"/>
    <property type="project" value="UniProtKB-KW"/>
</dbReference>
<dbReference type="GO" id="GO:0017111">
    <property type="term" value="F:ribonucleoside triphosphate phosphatase activity"/>
    <property type="evidence" value="ECO:0007669"/>
    <property type="project" value="InterPro"/>
</dbReference>
<proteinExistence type="inferred from homology"/>
<comment type="function">
    <text evidence="10">Pyrophosphatase that catalyzes the hydrolysis of nucleoside triphosphates to their monophosphate derivatives, with a high preference for the non-canonical purine nucleotides XTP (xanthosine triphosphate), dITP (deoxyinosine triphosphate) and ITP. Seems to function as a house-cleaning enzyme that removes non-canonical purine nucleotides from the nucleotide pool, thus preventing their incorporation into DNA/RNA and avoiding chromosomal lesions.</text>
</comment>
<dbReference type="InterPro" id="IPR002637">
    <property type="entry name" value="RdgB/HAM1"/>
</dbReference>
<dbReference type="GO" id="GO:0000166">
    <property type="term" value="F:nucleotide binding"/>
    <property type="evidence" value="ECO:0007669"/>
    <property type="project" value="UniProtKB-KW"/>
</dbReference>
<evidence type="ECO:0000256" key="2">
    <source>
        <dbReference type="ARBA" id="ARBA00011738"/>
    </source>
</evidence>
<sequence>MRTLIVATSNPGKLAEMQNYLASLNSWELALKPPDLEVEETGTTFMENARLKAKTVAKATKNCAIADDSGLAVEALNGAPGIYSARYADTDEERIARVLRELGDSSNRKAKFVCACAIALPDGKIALEKEGICEGEILTTPRGNNGFGYDPIFYVPSVQKTFAEMDAELKKKLSHRGQAFAALFPEILTIADKEGAGNPTP</sequence>
<evidence type="ECO:0000256" key="5">
    <source>
        <dbReference type="ARBA" id="ARBA00022801"/>
    </source>
</evidence>
<accession>A0A5B8NKF1</accession>
<dbReference type="InterPro" id="IPR020922">
    <property type="entry name" value="dITP/XTP_pyrophosphatase"/>
</dbReference>
<keyword evidence="13" id="KW-1185">Reference proteome</keyword>
<evidence type="ECO:0000256" key="10">
    <source>
        <dbReference type="HAMAP-Rule" id="MF_01405"/>
    </source>
</evidence>
<dbReference type="PANTHER" id="PTHR11067">
    <property type="entry name" value="INOSINE TRIPHOSPHATE PYROPHOSPHATASE/HAM1 PROTEIN"/>
    <property type="match status" value="1"/>
</dbReference>
<evidence type="ECO:0000256" key="7">
    <source>
        <dbReference type="ARBA" id="ARBA00023080"/>
    </source>
</evidence>
<feature type="binding site" evidence="10">
    <location>
        <position position="68"/>
    </location>
    <ligand>
        <name>Mg(2+)</name>
        <dbReference type="ChEBI" id="CHEBI:18420"/>
    </ligand>
</feature>
<dbReference type="CDD" id="cd00515">
    <property type="entry name" value="HAM1"/>
    <property type="match status" value="1"/>
</dbReference>
<evidence type="ECO:0000256" key="6">
    <source>
        <dbReference type="ARBA" id="ARBA00022842"/>
    </source>
</evidence>
<dbReference type="GO" id="GO:0036222">
    <property type="term" value="F:XTP diphosphatase activity"/>
    <property type="evidence" value="ECO:0007669"/>
    <property type="project" value="UniProtKB-UniRule"/>
</dbReference>
<organism evidence="12 13">
    <name type="scientific">Euhalothece natronophila Z-M001</name>
    <dbReference type="NCBI Taxonomy" id="522448"/>
    <lineage>
        <taxon>Bacteria</taxon>
        <taxon>Bacillati</taxon>
        <taxon>Cyanobacteriota</taxon>
        <taxon>Cyanophyceae</taxon>
        <taxon>Oscillatoriophycideae</taxon>
        <taxon>Chroococcales</taxon>
        <taxon>Halothecacae</taxon>
        <taxon>Halothece cluster</taxon>
        <taxon>Euhalothece</taxon>
    </lineage>
</organism>
<comment type="similarity">
    <text evidence="1 10 11">Belongs to the HAM1 NTPase family.</text>
</comment>
<dbReference type="EMBL" id="CP042326">
    <property type="protein sequence ID" value="QDZ39456.1"/>
    <property type="molecule type" value="Genomic_DNA"/>
</dbReference>
<comment type="catalytic activity">
    <reaction evidence="10">
        <text>ITP + H2O = IMP + diphosphate + H(+)</text>
        <dbReference type="Rhea" id="RHEA:29399"/>
        <dbReference type="ChEBI" id="CHEBI:15377"/>
        <dbReference type="ChEBI" id="CHEBI:15378"/>
        <dbReference type="ChEBI" id="CHEBI:33019"/>
        <dbReference type="ChEBI" id="CHEBI:58053"/>
        <dbReference type="ChEBI" id="CHEBI:61402"/>
        <dbReference type="EC" id="3.6.1.66"/>
    </reaction>
</comment>
<dbReference type="EC" id="3.6.1.66" evidence="10"/>
<name>A0A5B8NKF1_9CHRO</name>
<evidence type="ECO:0000256" key="9">
    <source>
        <dbReference type="ARBA" id="ARBA00052017"/>
    </source>
</evidence>
<dbReference type="InterPro" id="IPR029001">
    <property type="entry name" value="ITPase-like_fam"/>
</dbReference>
<dbReference type="FunFam" id="3.90.950.10:FF:000001">
    <property type="entry name" value="dITP/XTP pyrophosphatase"/>
    <property type="match status" value="1"/>
</dbReference>
<protein>
    <recommendedName>
        <fullName evidence="10">dITP/XTP pyrophosphatase</fullName>
        <ecNumber evidence="10">3.6.1.66</ecNumber>
    </recommendedName>
    <alternativeName>
        <fullName evidence="10">Non-canonical purine NTP pyrophosphatase</fullName>
    </alternativeName>
    <alternativeName>
        <fullName evidence="10">Non-standard purine NTP pyrophosphatase</fullName>
    </alternativeName>
    <alternativeName>
        <fullName evidence="10">Nucleoside-triphosphate diphosphatase</fullName>
    </alternativeName>
    <alternativeName>
        <fullName evidence="10">Nucleoside-triphosphate pyrophosphatase</fullName>
        <shortName evidence="10">NTPase</shortName>
    </alternativeName>
</protein>
<dbReference type="Pfam" id="PF01725">
    <property type="entry name" value="Ham1p_like"/>
    <property type="match status" value="1"/>
</dbReference>
<keyword evidence="7 10" id="KW-0546">Nucleotide metabolism</keyword>
<keyword evidence="6 10" id="KW-0460">Magnesium</keyword>
<dbReference type="GO" id="GO:0036220">
    <property type="term" value="F:ITP diphosphatase activity"/>
    <property type="evidence" value="ECO:0007669"/>
    <property type="project" value="UniProtKB-UniRule"/>
</dbReference>
<dbReference type="Gene3D" id="3.90.950.10">
    <property type="match status" value="1"/>
</dbReference>
<evidence type="ECO:0000313" key="13">
    <source>
        <dbReference type="Proteomes" id="UP000318453"/>
    </source>
</evidence>
<reference evidence="12" key="1">
    <citation type="submission" date="2019-08" db="EMBL/GenBank/DDBJ databases">
        <title>Carotenoids and Carotenoid Binding Proteins in the Halophilic Cyanobacterium Euhalothece sp. ZM00.</title>
        <authorList>
            <person name="Cho S.M."/>
            <person name="Song J.Y."/>
            <person name="Park Y.-I."/>
        </authorList>
    </citation>
    <scope>NUCLEOTIDE SEQUENCE [LARGE SCALE GENOMIC DNA]</scope>
    <source>
        <strain evidence="12">Z-M001</strain>
    </source>
</reference>
<dbReference type="AlphaFoldDB" id="A0A5B8NKF1"/>
<comment type="catalytic activity">
    <reaction evidence="9 10">
        <text>XTP + H2O = XMP + diphosphate + H(+)</text>
        <dbReference type="Rhea" id="RHEA:28610"/>
        <dbReference type="ChEBI" id="CHEBI:15377"/>
        <dbReference type="ChEBI" id="CHEBI:15378"/>
        <dbReference type="ChEBI" id="CHEBI:33019"/>
        <dbReference type="ChEBI" id="CHEBI:57464"/>
        <dbReference type="ChEBI" id="CHEBI:61314"/>
        <dbReference type="EC" id="3.6.1.66"/>
    </reaction>
</comment>
<comment type="cofactor">
    <cofactor evidence="10">
        <name>Mg(2+)</name>
        <dbReference type="ChEBI" id="CHEBI:18420"/>
    </cofactor>
    <text evidence="10">Binds 1 Mg(2+) ion per subunit.</text>
</comment>
<evidence type="ECO:0000256" key="4">
    <source>
        <dbReference type="ARBA" id="ARBA00022741"/>
    </source>
</evidence>
<evidence type="ECO:0000256" key="1">
    <source>
        <dbReference type="ARBA" id="ARBA00008023"/>
    </source>
</evidence>
<dbReference type="PANTHER" id="PTHR11067:SF9">
    <property type="entry name" value="INOSINE TRIPHOSPHATE PYROPHOSPHATASE"/>
    <property type="match status" value="1"/>
</dbReference>
<dbReference type="Proteomes" id="UP000318453">
    <property type="component" value="Chromosome"/>
</dbReference>
<feature type="binding site" evidence="10">
    <location>
        <position position="69"/>
    </location>
    <ligand>
        <name>substrate</name>
    </ligand>
</feature>
<evidence type="ECO:0000256" key="8">
    <source>
        <dbReference type="ARBA" id="ARBA00051875"/>
    </source>
</evidence>
<dbReference type="GO" id="GO:0035870">
    <property type="term" value="F:dITP diphosphatase activity"/>
    <property type="evidence" value="ECO:0007669"/>
    <property type="project" value="UniProtKB-UniRule"/>
</dbReference>
<dbReference type="SUPFAM" id="SSF52972">
    <property type="entry name" value="ITPase-like"/>
    <property type="match status" value="1"/>
</dbReference>
<feature type="binding site" evidence="10">
    <location>
        <position position="39"/>
    </location>
    <ligand>
        <name>Mg(2+)</name>
        <dbReference type="ChEBI" id="CHEBI:18420"/>
    </ligand>
</feature>
<dbReference type="RefSeq" id="WP_146295058.1">
    <property type="nucleotide sequence ID" value="NZ_CP042326.1"/>
</dbReference>
<feature type="binding site" evidence="10">
    <location>
        <position position="170"/>
    </location>
    <ligand>
        <name>substrate</name>
    </ligand>
</feature>
<dbReference type="GO" id="GO:0009146">
    <property type="term" value="P:purine nucleoside triphosphate catabolic process"/>
    <property type="evidence" value="ECO:0007669"/>
    <property type="project" value="UniProtKB-UniRule"/>
</dbReference>
<keyword evidence="4 10" id="KW-0547">Nucleotide-binding</keyword>
<feature type="binding site" evidence="10">
    <location>
        <begin position="8"/>
        <end position="13"/>
    </location>
    <ligand>
        <name>substrate</name>
    </ligand>
</feature>
<evidence type="ECO:0000256" key="3">
    <source>
        <dbReference type="ARBA" id="ARBA00022723"/>
    </source>
</evidence>
<gene>
    <name evidence="12" type="primary">rdgB</name>
    <name evidence="12" type="ORF">FRE64_05665</name>
</gene>
<dbReference type="OrthoDB" id="9807456at2"/>
<dbReference type="GO" id="GO:0046872">
    <property type="term" value="F:metal ion binding"/>
    <property type="evidence" value="ECO:0007669"/>
    <property type="project" value="UniProtKB-KW"/>
</dbReference>
<keyword evidence="5 10" id="KW-0378">Hydrolase</keyword>
<keyword evidence="3 10" id="KW-0479">Metal-binding</keyword>
<dbReference type="KEGG" id="enn:FRE64_05665"/>
<feature type="active site" description="Proton acceptor" evidence="10">
    <location>
        <position position="68"/>
    </location>
</feature>